<keyword evidence="1" id="KW-0175">Coiled coil</keyword>
<dbReference type="InterPro" id="IPR029068">
    <property type="entry name" value="Glyas_Bleomycin-R_OHBP_Dase"/>
</dbReference>
<protein>
    <recommendedName>
        <fullName evidence="3">Glyoxalase/fosfomycin resistance/dioxygenase domain-containing protein</fullName>
    </recommendedName>
</protein>
<sequence>MRKKEGNRNSTPSPTWKFGCIQPDGTLIEDFNFTTNSKTLSARKLGSNLWEMNKNGLNLNHHHHHKEEKNFEVPKKMIGKTAQRHSEKPKRSIKVRNRIAASMGQEKAQQPLSPASFCSSMEMASHGCVISPSSSLGSEGKFGKSSHGLKTSTELLKVLNRIWSLEEKHALDMSLVKTLRRELDQSQAQFKELLQEKKRDQKEINNLAKQITEYKVTRKKEKLIEEKLEAEVKLRRNSEKLHQKLAQELLEMKKSFSNALKELERERKARILLEDLCDEFAKGIRDYEQELRFIKQQCRSDQIGKESDDRLLLHISEAWLDERMQMKLADHDVSDEQTVLNKLCFEIEAFLRAKRSEKNDYTHSLESFHLNEPASAPWNDENDSISFGNKKSRRRNSLQGARTRNPSLTLEDKKLQYENDCMEGSFDPSTFAGTPSPVKKWTSEVYAEDPEISESSGRWGQSLKPNTLKAKLMEARLERQQSRPRTSKATFRYLVQLHKDVPKAARFYSEGLGFTIDVCTLRWAELHSGPLKLALLNSPSGHVEHKGYSSLLSFTVTDINSTVAKLMALGAELDGPIKYEIHGKVAAMRCADDHVLGLHEPT</sequence>
<dbReference type="SUPFAM" id="SSF54593">
    <property type="entry name" value="Glyoxalase/Bleomycin resistance protein/Dihydroxybiphenyl dioxygenase"/>
    <property type="match status" value="1"/>
</dbReference>
<evidence type="ECO:0000313" key="5">
    <source>
        <dbReference type="Proteomes" id="UP000826271"/>
    </source>
</evidence>
<dbReference type="InterPro" id="IPR004360">
    <property type="entry name" value="Glyas_Fos-R_dOase_dom"/>
</dbReference>
<evidence type="ECO:0000313" key="4">
    <source>
        <dbReference type="EMBL" id="KAG8391900.1"/>
    </source>
</evidence>
<dbReference type="EMBL" id="WHWC01000001">
    <property type="protein sequence ID" value="KAG8391900.1"/>
    <property type="molecule type" value="Genomic_DNA"/>
</dbReference>
<reference evidence="4" key="1">
    <citation type="submission" date="2019-10" db="EMBL/GenBank/DDBJ databases">
        <authorList>
            <person name="Zhang R."/>
            <person name="Pan Y."/>
            <person name="Wang J."/>
            <person name="Ma R."/>
            <person name="Yu S."/>
        </authorList>
    </citation>
    <scope>NUCLEOTIDE SEQUENCE</scope>
    <source>
        <strain evidence="4">LA-IB0</strain>
        <tissue evidence="4">Leaf</tissue>
    </source>
</reference>
<dbReference type="AlphaFoldDB" id="A0AAV6YK06"/>
<feature type="region of interest" description="Disordered" evidence="2">
    <location>
        <begin position="372"/>
        <end position="411"/>
    </location>
</feature>
<name>A0AAV6YK06_9LAMI</name>
<dbReference type="Gene3D" id="3.10.180.10">
    <property type="entry name" value="2,3-Dihydroxybiphenyl 1,2-Dioxygenase, domain 1"/>
    <property type="match status" value="1"/>
</dbReference>
<evidence type="ECO:0000256" key="1">
    <source>
        <dbReference type="SAM" id="Coils"/>
    </source>
</evidence>
<comment type="caution">
    <text evidence="4">The sequence shown here is derived from an EMBL/GenBank/DDBJ whole genome shotgun (WGS) entry which is preliminary data.</text>
</comment>
<evidence type="ECO:0000259" key="3">
    <source>
        <dbReference type="Pfam" id="PF00903"/>
    </source>
</evidence>
<proteinExistence type="predicted"/>
<dbReference type="PANTHER" id="PTHR31071">
    <property type="entry name" value="GB|AAF24581.1"/>
    <property type="match status" value="1"/>
</dbReference>
<gene>
    <name evidence="4" type="ORF">BUALT_Bualt01G0235100</name>
</gene>
<accession>A0AAV6YK06</accession>
<dbReference type="Pfam" id="PF00903">
    <property type="entry name" value="Glyoxalase"/>
    <property type="match status" value="1"/>
</dbReference>
<feature type="compositionally biased region" description="Polar residues" evidence="2">
    <location>
        <begin position="397"/>
        <end position="408"/>
    </location>
</feature>
<dbReference type="InterPro" id="IPR043424">
    <property type="entry name" value="BLT-like"/>
</dbReference>
<evidence type="ECO:0000256" key="2">
    <source>
        <dbReference type="SAM" id="MobiDB-lite"/>
    </source>
</evidence>
<dbReference type="Proteomes" id="UP000826271">
    <property type="component" value="Unassembled WGS sequence"/>
</dbReference>
<keyword evidence="5" id="KW-1185">Reference proteome</keyword>
<dbReference type="PANTHER" id="PTHR31071:SF9">
    <property type="entry name" value="INTRACELLULAR PROTEIN TRANSPORT PROTEIN USO1-RELATED"/>
    <property type="match status" value="1"/>
</dbReference>
<feature type="domain" description="Glyoxalase/fosfomycin resistance/dioxygenase" evidence="3">
    <location>
        <begin position="494"/>
        <end position="590"/>
    </location>
</feature>
<feature type="coiled-coil region" evidence="1">
    <location>
        <begin position="176"/>
        <end position="266"/>
    </location>
</feature>
<organism evidence="4 5">
    <name type="scientific">Buddleja alternifolia</name>
    <dbReference type="NCBI Taxonomy" id="168488"/>
    <lineage>
        <taxon>Eukaryota</taxon>
        <taxon>Viridiplantae</taxon>
        <taxon>Streptophyta</taxon>
        <taxon>Embryophyta</taxon>
        <taxon>Tracheophyta</taxon>
        <taxon>Spermatophyta</taxon>
        <taxon>Magnoliopsida</taxon>
        <taxon>eudicotyledons</taxon>
        <taxon>Gunneridae</taxon>
        <taxon>Pentapetalae</taxon>
        <taxon>asterids</taxon>
        <taxon>lamiids</taxon>
        <taxon>Lamiales</taxon>
        <taxon>Scrophulariaceae</taxon>
        <taxon>Buddlejeae</taxon>
        <taxon>Buddleja</taxon>
    </lineage>
</organism>